<evidence type="ECO:0000313" key="3">
    <source>
        <dbReference type="Proteomes" id="UP000029221"/>
    </source>
</evidence>
<name>A0A090PYK6_9FLAO</name>
<keyword evidence="1" id="KW-1133">Transmembrane helix</keyword>
<feature type="transmembrane region" description="Helical" evidence="1">
    <location>
        <begin position="7"/>
        <end position="28"/>
    </location>
</feature>
<organism evidence="2 3">
    <name type="scientific">Nonlabens tegetincola</name>
    <dbReference type="NCBI Taxonomy" id="323273"/>
    <lineage>
        <taxon>Bacteria</taxon>
        <taxon>Pseudomonadati</taxon>
        <taxon>Bacteroidota</taxon>
        <taxon>Flavobacteriia</taxon>
        <taxon>Flavobacteriales</taxon>
        <taxon>Flavobacteriaceae</taxon>
        <taxon>Nonlabens</taxon>
    </lineage>
</organism>
<feature type="transmembrane region" description="Helical" evidence="1">
    <location>
        <begin position="62"/>
        <end position="81"/>
    </location>
</feature>
<dbReference type="RefSeq" id="WP_042276672.1">
    <property type="nucleotide sequence ID" value="NZ_BBML01000001.1"/>
</dbReference>
<accession>A0A090PYK6</accession>
<feature type="transmembrane region" description="Helical" evidence="1">
    <location>
        <begin position="34"/>
        <end position="55"/>
    </location>
</feature>
<dbReference type="EMBL" id="BBML01000001">
    <property type="protein sequence ID" value="GAK95875.1"/>
    <property type="molecule type" value="Genomic_DNA"/>
</dbReference>
<dbReference type="STRING" id="319236.BST91_11430"/>
<keyword evidence="3" id="KW-1185">Reference proteome</keyword>
<reference evidence="2" key="1">
    <citation type="journal article" date="2014" name="Genome Announc.">
        <title>Draft Genome Sequences of Marine Flavobacterium Nonlabens Strains NR17, NR24, NR27, NR32, NR33, and Ara13.</title>
        <authorList>
            <person name="Nakanishi M."/>
            <person name="Meirelles P."/>
            <person name="Suzuki R."/>
            <person name="Takatani N."/>
            <person name="Mino S."/>
            <person name="Suda W."/>
            <person name="Oshima K."/>
            <person name="Hattori M."/>
            <person name="Ohkuma M."/>
            <person name="Hosokawa M."/>
            <person name="Miyashita K."/>
            <person name="Thompson F.L."/>
            <person name="Niwa A."/>
            <person name="Sawabe T."/>
            <person name="Sawabe T."/>
        </authorList>
    </citation>
    <scope>NUCLEOTIDE SEQUENCE [LARGE SCALE GENOMIC DNA]</scope>
    <source>
        <strain evidence="2">JCM 19294</strain>
    </source>
</reference>
<feature type="transmembrane region" description="Helical" evidence="1">
    <location>
        <begin position="101"/>
        <end position="118"/>
    </location>
</feature>
<keyword evidence="1" id="KW-0472">Membrane</keyword>
<sequence length="121" mass="13569">MNFYVKSLAAITVITLLLYAAHFFLIPAGEISLVKIYLFLGIAGYFTVAALNYVHTIASEKLGFVFIAILMVKIGAALLIFPELLAEEESLSRVDKLHLLVPYFIYLMIESAIVIKWLNDK</sequence>
<dbReference type="eggNOG" id="ENOG5032HT1">
    <property type="taxonomic scope" value="Bacteria"/>
</dbReference>
<dbReference type="AlphaFoldDB" id="A0A090PYK6"/>
<keyword evidence="1" id="KW-0812">Transmembrane</keyword>
<proteinExistence type="predicted"/>
<dbReference type="InterPro" id="IPR046166">
    <property type="entry name" value="DUF6168"/>
</dbReference>
<evidence type="ECO:0000313" key="2">
    <source>
        <dbReference type="EMBL" id="GAK95875.1"/>
    </source>
</evidence>
<dbReference type="Proteomes" id="UP000029221">
    <property type="component" value="Unassembled WGS sequence"/>
</dbReference>
<comment type="caution">
    <text evidence="2">The sequence shown here is derived from an EMBL/GenBank/DDBJ whole genome shotgun (WGS) entry which is preliminary data.</text>
</comment>
<dbReference type="Pfam" id="PF19665">
    <property type="entry name" value="DUF6168"/>
    <property type="match status" value="1"/>
</dbReference>
<gene>
    <name evidence="2" type="ORF">JCM19294_2657</name>
</gene>
<evidence type="ECO:0000256" key="1">
    <source>
        <dbReference type="SAM" id="Phobius"/>
    </source>
</evidence>
<protein>
    <submittedName>
        <fullName evidence="2">Uncharacterized protein</fullName>
    </submittedName>
</protein>